<dbReference type="EMBL" id="JACHLP010000006">
    <property type="protein sequence ID" value="MBB4844746.1"/>
    <property type="molecule type" value="Genomic_DNA"/>
</dbReference>
<feature type="compositionally biased region" description="Low complexity" evidence="1">
    <location>
        <begin position="172"/>
        <end position="181"/>
    </location>
</feature>
<dbReference type="Proteomes" id="UP000562027">
    <property type="component" value="Unassembled WGS sequence"/>
</dbReference>
<evidence type="ECO:0000313" key="2">
    <source>
        <dbReference type="EMBL" id="MBB4844746.1"/>
    </source>
</evidence>
<dbReference type="AlphaFoldDB" id="A0A840L9H2"/>
<dbReference type="RefSeq" id="WP_184301590.1">
    <property type="nucleotide sequence ID" value="NZ_JACHLP010000006.1"/>
</dbReference>
<evidence type="ECO:0000256" key="1">
    <source>
        <dbReference type="SAM" id="MobiDB-lite"/>
    </source>
</evidence>
<gene>
    <name evidence="2" type="ORF">HNP55_003290</name>
</gene>
<dbReference type="PROSITE" id="PS51257">
    <property type="entry name" value="PROKAR_LIPOPROTEIN"/>
    <property type="match status" value="1"/>
</dbReference>
<comment type="caution">
    <text evidence="2">The sequence shown here is derived from an EMBL/GenBank/DDBJ whole genome shotgun (WGS) entry which is preliminary data.</text>
</comment>
<keyword evidence="3" id="KW-1185">Reference proteome</keyword>
<protein>
    <submittedName>
        <fullName evidence="2">General secretion pathway protein C</fullName>
    </submittedName>
</protein>
<accession>A0A840L9H2</accession>
<name>A0A840L9H2_9BURK</name>
<reference evidence="2 3" key="1">
    <citation type="submission" date="2020-08" db="EMBL/GenBank/DDBJ databases">
        <title>Functional genomics of gut bacteria from endangered species of beetles.</title>
        <authorList>
            <person name="Carlos-Shanley C."/>
        </authorList>
    </citation>
    <scope>NUCLEOTIDE SEQUENCE [LARGE SCALE GENOMIC DNA]</scope>
    <source>
        <strain evidence="2 3">S00239</strain>
    </source>
</reference>
<feature type="region of interest" description="Disordered" evidence="1">
    <location>
        <begin position="143"/>
        <end position="191"/>
    </location>
</feature>
<evidence type="ECO:0000313" key="3">
    <source>
        <dbReference type="Proteomes" id="UP000562027"/>
    </source>
</evidence>
<organism evidence="2 3">
    <name type="scientific">Roseateles oligotrophus</name>
    <dbReference type="NCBI Taxonomy" id="1769250"/>
    <lineage>
        <taxon>Bacteria</taxon>
        <taxon>Pseudomonadati</taxon>
        <taxon>Pseudomonadota</taxon>
        <taxon>Betaproteobacteria</taxon>
        <taxon>Burkholderiales</taxon>
        <taxon>Sphaerotilaceae</taxon>
        <taxon>Roseateles</taxon>
    </lineage>
</organism>
<proteinExistence type="predicted"/>
<sequence>MLARMTAFLVWGALACSGGFWAIQLLAKPLLTPAQASTASERGATAADLSRLFGAPAPQQVEAAPVAESRFKLLGVVAPKRAQSGAHAGEGLALISVDGVPRTVRVGAVLEGELRLIAVDKQTASLGQGGVVSMSLQMAPPAPAATGALPPAQPSATVLGGNPNGLPPSPPGQMSQPQPLQVEQNGGLPIR</sequence>